<feature type="domain" description="Ferritin-like diiron" evidence="8">
    <location>
        <begin position="1"/>
        <end position="144"/>
    </location>
</feature>
<dbReference type="PROSITE" id="PS50905">
    <property type="entry name" value="FERRITIN_LIKE"/>
    <property type="match status" value="1"/>
</dbReference>
<dbReference type="Proteomes" id="UP000634455">
    <property type="component" value="Unassembled WGS sequence"/>
</dbReference>
<organism evidence="9 10">
    <name type="scientific">Paramylibacter ulvae</name>
    <dbReference type="NCBI Taxonomy" id="1651968"/>
    <lineage>
        <taxon>Bacteria</taxon>
        <taxon>Pseudomonadati</taxon>
        <taxon>Pseudomonadota</taxon>
        <taxon>Alphaproteobacteria</taxon>
        <taxon>Rhodobacterales</taxon>
        <taxon>Paracoccaceae</taxon>
        <taxon>Paramylibacter</taxon>
    </lineage>
</organism>
<evidence type="ECO:0000256" key="4">
    <source>
        <dbReference type="ARBA" id="ARBA00022617"/>
    </source>
</evidence>
<reference evidence="10" key="1">
    <citation type="journal article" date="2019" name="Int. J. Syst. Evol. Microbiol.">
        <title>The Global Catalogue of Microorganisms (GCM) 10K type strain sequencing project: providing services to taxonomists for standard genome sequencing and annotation.</title>
        <authorList>
            <consortium name="The Broad Institute Genomics Platform"/>
            <consortium name="The Broad Institute Genome Sequencing Center for Infectious Disease"/>
            <person name="Wu L."/>
            <person name="Ma J."/>
        </authorList>
    </citation>
    <scope>NUCLEOTIDE SEQUENCE [LARGE SCALE GENOMIC DNA]</scope>
    <source>
        <strain evidence="10">KCTC 32465</strain>
    </source>
</reference>
<keyword evidence="4" id="KW-0349">Heme</keyword>
<keyword evidence="6 7" id="KW-0408">Iron</keyword>
<keyword evidence="5 7" id="KW-0479">Metal-binding</keyword>
<dbReference type="RefSeq" id="WP_189640743.1">
    <property type="nucleotide sequence ID" value="NZ_BMZF01000005.1"/>
</dbReference>
<protein>
    <recommendedName>
        <fullName evidence="7">Bacterioferritin</fullName>
        <ecNumber evidence="7">1.16.3.1</ecNumber>
    </recommendedName>
</protein>
<dbReference type="CDD" id="cd00907">
    <property type="entry name" value="Bacterioferritin"/>
    <property type="match status" value="1"/>
</dbReference>
<comment type="catalytic activity">
    <reaction evidence="7">
        <text>4 Fe(2+) + O2 + 4 H(+) = 4 Fe(3+) + 2 H2O</text>
        <dbReference type="Rhea" id="RHEA:11148"/>
        <dbReference type="ChEBI" id="CHEBI:15377"/>
        <dbReference type="ChEBI" id="CHEBI:15378"/>
        <dbReference type="ChEBI" id="CHEBI:15379"/>
        <dbReference type="ChEBI" id="CHEBI:29033"/>
        <dbReference type="ChEBI" id="CHEBI:29034"/>
        <dbReference type="EC" id="1.16.3.1"/>
    </reaction>
</comment>
<dbReference type="InterPro" id="IPR009040">
    <property type="entry name" value="Ferritin-like_diiron"/>
</dbReference>
<comment type="similarity">
    <text evidence="2 7">Belongs to the bacterioferritin family.</text>
</comment>
<dbReference type="SUPFAM" id="SSF47240">
    <property type="entry name" value="Ferritin-like"/>
    <property type="match status" value="1"/>
</dbReference>
<dbReference type="PANTHER" id="PTHR30295">
    <property type="entry name" value="BACTERIOFERRITIN"/>
    <property type="match status" value="1"/>
</dbReference>
<evidence type="ECO:0000259" key="8">
    <source>
        <dbReference type="PROSITE" id="PS50905"/>
    </source>
</evidence>
<sequence>MSNHTTIGNLNKALQMEMSAAHQYQLHAHVLDDWGLNLLADKMREEQTEEIGHSDLYIERILFLKGTPEIAFASPPKRAETLQEMFKADLADEEEAIDFYFKAAREANEANDVGSRMLFEQIAIDEEAHKAWLELQLDLINRLGEKAYSAKLVSFTQNDAASS</sequence>
<comment type="cofactor">
    <cofactor evidence="1">
        <name>heme b</name>
        <dbReference type="ChEBI" id="CHEBI:60344"/>
    </cofactor>
</comment>
<dbReference type="PIRSF" id="PIRSF002560">
    <property type="entry name" value="Bacterioferritin"/>
    <property type="match status" value="1"/>
</dbReference>
<evidence type="ECO:0000256" key="6">
    <source>
        <dbReference type="ARBA" id="ARBA00023004"/>
    </source>
</evidence>
<name>A0ABQ3D842_9RHOB</name>
<dbReference type="Pfam" id="PF00210">
    <property type="entry name" value="Ferritin"/>
    <property type="match status" value="1"/>
</dbReference>
<keyword evidence="3 7" id="KW-0409">Iron storage</keyword>
<evidence type="ECO:0000256" key="1">
    <source>
        <dbReference type="ARBA" id="ARBA00001970"/>
    </source>
</evidence>
<evidence type="ECO:0000256" key="7">
    <source>
        <dbReference type="PIRNR" id="PIRNR002560"/>
    </source>
</evidence>
<dbReference type="EC" id="1.16.3.1" evidence="7"/>
<dbReference type="EMBL" id="BMZF01000005">
    <property type="protein sequence ID" value="GHA55465.1"/>
    <property type="molecule type" value="Genomic_DNA"/>
</dbReference>
<dbReference type="InterPro" id="IPR002024">
    <property type="entry name" value="Bacterioferritin"/>
</dbReference>
<dbReference type="InterPro" id="IPR009078">
    <property type="entry name" value="Ferritin-like_SF"/>
</dbReference>
<dbReference type="PRINTS" id="PR00601">
    <property type="entry name" value="BACFERRITIN"/>
</dbReference>
<dbReference type="Gene3D" id="1.20.1260.10">
    <property type="match status" value="1"/>
</dbReference>
<evidence type="ECO:0000256" key="3">
    <source>
        <dbReference type="ARBA" id="ARBA00022434"/>
    </source>
</evidence>
<proteinExistence type="inferred from homology"/>
<gene>
    <name evidence="9" type="primary">bfr</name>
    <name evidence="9" type="ORF">GCM10008927_21750</name>
</gene>
<evidence type="ECO:0000256" key="5">
    <source>
        <dbReference type="ARBA" id="ARBA00022723"/>
    </source>
</evidence>
<accession>A0ABQ3D842</accession>
<dbReference type="InterPro" id="IPR012347">
    <property type="entry name" value="Ferritin-like"/>
</dbReference>
<comment type="function">
    <text evidence="7">Iron-storage protein, whose ferroxidase center binds Fe(2+), oxidizes it using dioxygen to Fe(3+), and participates in the subsequent Fe(3+) oxide mineral core formation within the central cavity of the BFR protein shell.</text>
</comment>
<dbReference type="InterPro" id="IPR008331">
    <property type="entry name" value="Ferritin_DPS_dom"/>
</dbReference>
<evidence type="ECO:0000313" key="10">
    <source>
        <dbReference type="Proteomes" id="UP000634455"/>
    </source>
</evidence>
<dbReference type="PANTHER" id="PTHR30295:SF0">
    <property type="entry name" value="BACTERIOFERRITIN"/>
    <property type="match status" value="1"/>
</dbReference>
<keyword evidence="10" id="KW-1185">Reference proteome</keyword>
<evidence type="ECO:0000313" key="9">
    <source>
        <dbReference type="EMBL" id="GHA55465.1"/>
    </source>
</evidence>
<evidence type="ECO:0000256" key="2">
    <source>
        <dbReference type="ARBA" id="ARBA00008093"/>
    </source>
</evidence>
<comment type="caution">
    <text evidence="9">The sequence shown here is derived from an EMBL/GenBank/DDBJ whole genome shotgun (WGS) entry which is preliminary data.</text>
</comment>